<keyword evidence="6 13" id="KW-0479">Metal-binding</keyword>
<evidence type="ECO:0000256" key="1">
    <source>
        <dbReference type="ARBA" id="ARBA00001971"/>
    </source>
</evidence>
<dbReference type="AlphaFoldDB" id="A0A7R9MD98"/>
<evidence type="ECO:0000256" key="13">
    <source>
        <dbReference type="PIRSR" id="PIRSR602401-1"/>
    </source>
</evidence>
<evidence type="ECO:0000256" key="8">
    <source>
        <dbReference type="ARBA" id="ARBA00022848"/>
    </source>
</evidence>
<dbReference type="GO" id="GO:0004497">
    <property type="term" value="F:monooxygenase activity"/>
    <property type="evidence" value="ECO:0007669"/>
    <property type="project" value="UniProtKB-KW"/>
</dbReference>
<keyword evidence="10 13" id="KW-0408">Iron</keyword>
<dbReference type="EMBL" id="OC926694">
    <property type="protein sequence ID" value="CAD7656838.1"/>
    <property type="molecule type" value="Genomic_DNA"/>
</dbReference>
<dbReference type="PANTHER" id="PTHR24292">
    <property type="entry name" value="CYTOCHROME P450"/>
    <property type="match status" value="1"/>
</dbReference>
<name>A0A7R9MD98_9ACAR</name>
<dbReference type="FunFam" id="1.10.630.10:FF:000042">
    <property type="entry name" value="Cytochrome P450"/>
    <property type="match status" value="1"/>
</dbReference>
<evidence type="ECO:0000256" key="7">
    <source>
        <dbReference type="ARBA" id="ARBA00022824"/>
    </source>
</evidence>
<gene>
    <name evidence="15" type="ORF">ONB1V03_LOCUS13474</name>
</gene>
<keyword evidence="7" id="KW-0256">Endoplasmic reticulum</keyword>
<protein>
    <recommendedName>
        <fullName evidence="17">Cytochrome P450</fullName>
    </recommendedName>
</protein>
<keyword evidence="12" id="KW-0472">Membrane</keyword>
<dbReference type="InterPro" id="IPR002401">
    <property type="entry name" value="Cyt_P450_E_grp-I"/>
</dbReference>
<evidence type="ECO:0000313" key="15">
    <source>
        <dbReference type="EMBL" id="CAD7656838.1"/>
    </source>
</evidence>
<evidence type="ECO:0000256" key="12">
    <source>
        <dbReference type="ARBA" id="ARBA00023136"/>
    </source>
</evidence>
<feature type="non-terminal residue" evidence="15">
    <location>
        <position position="1"/>
    </location>
</feature>
<dbReference type="InterPro" id="IPR050476">
    <property type="entry name" value="Insect_CytP450_Detox"/>
</dbReference>
<keyword evidence="16" id="KW-1185">Reference proteome</keyword>
<evidence type="ECO:0000313" key="16">
    <source>
        <dbReference type="Proteomes" id="UP000728032"/>
    </source>
</evidence>
<evidence type="ECO:0000256" key="2">
    <source>
        <dbReference type="ARBA" id="ARBA00004174"/>
    </source>
</evidence>
<dbReference type="Proteomes" id="UP000728032">
    <property type="component" value="Unassembled WGS sequence"/>
</dbReference>
<dbReference type="PROSITE" id="PS00086">
    <property type="entry name" value="CYTOCHROME_P450"/>
    <property type="match status" value="1"/>
</dbReference>
<dbReference type="OrthoDB" id="6428965at2759"/>
<dbReference type="InterPro" id="IPR017972">
    <property type="entry name" value="Cyt_P450_CS"/>
</dbReference>
<dbReference type="Gene3D" id="1.10.630.10">
    <property type="entry name" value="Cytochrome P450"/>
    <property type="match status" value="1"/>
</dbReference>
<dbReference type="InterPro" id="IPR036396">
    <property type="entry name" value="Cyt_P450_sf"/>
</dbReference>
<keyword evidence="11 14" id="KW-0503">Monooxygenase</keyword>
<evidence type="ECO:0000256" key="4">
    <source>
        <dbReference type="ARBA" id="ARBA00010617"/>
    </source>
</evidence>
<evidence type="ECO:0000256" key="14">
    <source>
        <dbReference type="RuleBase" id="RU000461"/>
    </source>
</evidence>
<dbReference type="Pfam" id="PF00067">
    <property type="entry name" value="p450"/>
    <property type="match status" value="2"/>
</dbReference>
<evidence type="ECO:0008006" key="17">
    <source>
        <dbReference type="Google" id="ProtNLM"/>
    </source>
</evidence>
<dbReference type="GO" id="GO:0005789">
    <property type="term" value="C:endoplasmic reticulum membrane"/>
    <property type="evidence" value="ECO:0007669"/>
    <property type="project" value="UniProtKB-SubCell"/>
</dbReference>
<dbReference type="GO" id="GO:0016705">
    <property type="term" value="F:oxidoreductase activity, acting on paired donors, with incorporation or reduction of molecular oxygen"/>
    <property type="evidence" value="ECO:0007669"/>
    <property type="project" value="InterPro"/>
</dbReference>
<organism evidence="15">
    <name type="scientific">Oppiella nova</name>
    <dbReference type="NCBI Taxonomy" id="334625"/>
    <lineage>
        <taxon>Eukaryota</taxon>
        <taxon>Metazoa</taxon>
        <taxon>Ecdysozoa</taxon>
        <taxon>Arthropoda</taxon>
        <taxon>Chelicerata</taxon>
        <taxon>Arachnida</taxon>
        <taxon>Acari</taxon>
        <taxon>Acariformes</taxon>
        <taxon>Sarcoptiformes</taxon>
        <taxon>Oribatida</taxon>
        <taxon>Brachypylina</taxon>
        <taxon>Oppioidea</taxon>
        <taxon>Oppiidae</taxon>
        <taxon>Oppiella</taxon>
    </lineage>
</organism>
<dbReference type="PRINTS" id="PR00463">
    <property type="entry name" value="EP450I"/>
</dbReference>
<evidence type="ECO:0000256" key="11">
    <source>
        <dbReference type="ARBA" id="ARBA00023033"/>
    </source>
</evidence>
<keyword evidence="5 13" id="KW-0349">Heme</keyword>
<evidence type="ECO:0000256" key="5">
    <source>
        <dbReference type="ARBA" id="ARBA00022617"/>
    </source>
</evidence>
<dbReference type="GO" id="GO:0005506">
    <property type="term" value="F:iron ion binding"/>
    <property type="evidence" value="ECO:0007669"/>
    <property type="project" value="InterPro"/>
</dbReference>
<evidence type="ECO:0000256" key="9">
    <source>
        <dbReference type="ARBA" id="ARBA00023002"/>
    </source>
</evidence>
<evidence type="ECO:0000256" key="3">
    <source>
        <dbReference type="ARBA" id="ARBA00004406"/>
    </source>
</evidence>
<feature type="binding site" description="axial binding residue" evidence="13">
    <location>
        <position position="483"/>
    </location>
    <ligand>
        <name>heme</name>
        <dbReference type="ChEBI" id="CHEBI:30413"/>
    </ligand>
    <ligandPart>
        <name>Fe</name>
        <dbReference type="ChEBI" id="CHEBI:18248"/>
    </ligandPart>
</feature>
<evidence type="ECO:0000256" key="10">
    <source>
        <dbReference type="ARBA" id="ARBA00023004"/>
    </source>
</evidence>
<dbReference type="CDD" id="cd11055">
    <property type="entry name" value="CYP3A-like"/>
    <property type="match status" value="1"/>
</dbReference>
<comment type="cofactor">
    <cofactor evidence="1 13">
        <name>heme</name>
        <dbReference type="ChEBI" id="CHEBI:30413"/>
    </cofactor>
</comment>
<accession>A0A7R9MD98</accession>
<dbReference type="PRINTS" id="PR00385">
    <property type="entry name" value="P450"/>
</dbReference>
<reference evidence="15" key="1">
    <citation type="submission" date="2020-11" db="EMBL/GenBank/DDBJ databases">
        <authorList>
            <person name="Tran Van P."/>
        </authorList>
    </citation>
    <scope>NUCLEOTIDE SEQUENCE</scope>
</reference>
<comment type="similarity">
    <text evidence="4 14">Belongs to the cytochrome P450 family.</text>
</comment>
<evidence type="ECO:0000256" key="6">
    <source>
        <dbReference type="ARBA" id="ARBA00022723"/>
    </source>
</evidence>
<sequence length="537" mass="61254">MAPISQFVEKCLKLLEEPTDFWSKTHTYIRKCFESCPKSATICGDGVISGPKPIPIFGNVLSPVLKARPYVEMEWYKKYGKLFGVFNMGKPSLTVADPELVKQILVKDFHSFRNRTTPPGRNRVIAKNMFSARDDDWKRVRAIASPTFTSGKMRKMYALINHCCKDFIDSLDKDVSNGMNEVELKQLMGAYTMDVIASCAFATKTNTYADPNNPFTTKANNLFNIPVWRGMLQLLLPSFIVNTDIYRRTLNAGTSDIDFFVDFSRSLVQKRKKNNEKHNDFLQLLMDVERSDGDIREASDANEAHHVNEGKDEMKADAEALSDVVEKKLTEDEILAQCFLFFTAGYETTATTLSYCTYELALNPTLQDRLYEETKEAFNEKGEIDYEVLSRLPFIDALLSETLRNYPPLLRLQREAMEDITLGDTGVKIEKGVIAEIPVYAIHHDPDYYPDPFTFSPDRFMPENRDHIQAYTYLPFGSGPRNCIGMRFALLEAKLALAKISQQFRFSRVTDTDVPVVFNKGRTFCQAKRLVVGIQKR</sequence>
<dbReference type="PANTHER" id="PTHR24292:SF54">
    <property type="entry name" value="CYP9F3-RELATED"/>
    <property type="match status" value="1"/>
</dbReference>
<dbReference type="InterPro" id="IPR001128">
    <property type="entry name" value="Cyt_P450"/>
</dbReference>
<proteinExistence type="inferred from homology"/>
<keyword evidence="8" id="KW-0492">Microsome</keyword>
<comment type="subcellular location">
    <subcellularLocation>
        <location evidence="3">Endoplasmic reticulum membrane</location>
        <topology evidence="3">Peripheral membrane protein</topology>
    </subcellularLocation>
    <subcellularLocation>
        <location evidence="2">Microsome membrane</location>
        <topology evidence="2">Peripheral membrane protein</topology>
    </subcellularLocation>
</comment>
<dbReference type="EMBL" id="CAJPVJ010011869">
    <property type="protein sequence ID" value="CAG2174025.1"/>
    <property type="molecule type" value="Genomic_DNA"/>
</dbReference>
<dbReference type="GO" id="GO:0020037">
    <property type="term" value="F:heme binding"/>
    <property type="evidence" value="ECO:0007669"/>
    <property type="project" value="InterPro"/>
</dbReference>
<dbReference type="SUPFAM" id="SSF48264">
    <property type="entry name" value="Cytochrome P450"/>
    <property type="match status" value="1"/>
</dbReference>
<keyword evidence="9 14" id="KW-0560">Oxidoreductase</keyword>